<name>A0A645J127_9ZZZZ</name>
<proteinExistence type="predicted"/>
<protein>
    <submittedName>
        <fullName evidence="1">Uncharacterized protein</fullName>
    </submittedName>
</protein>
<dbReference type="AlphaFoldDB" id="A0A645J127"/>
<comment type="caution">
    <text evidence="1">The sequence shown here is derived from an EMBL/GenBank/DDBJ whole genome shotgun (WGS) entry which is preliminary data.</text>
</comment>
<dbReference type="EMBL" id="VSSQ01128853">
    <property type="protein sequence ID" value="MPN57388.1"/>
    <property type="molecule type" value="Genomic_DNA"/>
</dbReference>
<sequence length="69" mass="7301">MCISMATMDNSVIPAGVKAHKKPIRFRIHGYLGGHGSVLIQNIAGKHTGLSAATKRLYTAKAQAEAVVL</sequence>
<evidence type="ECO:0000313" key="1">
    <source>
        <dbReference type="EMBL" id="MPN57388.1"/>
    </source>
</evidence>
<organism evidence="1">
    <name type="scientific">bioreactor metagenome</name>
    <dbReference type="NCBI Taxonomy" id="1076179"/>
    <lineage>
        <taxon>unclassified sequences</taxon>
        <taxon>metagenomes</taxon>
        <taxon>ecological metagenomes</taxon>
    </lineage>
</organism>
<reference evidence="1" key="1">
    <citation type="submission" date="2019-08" db="EMBL/GenBank/DDBJ databases">
        <authorList>
            <person name="Kucharzyk K."/>
            <person name="Murdoch R.W."/>
            <person name="Higgins S."/>
            <person name="Loffler F."/>
        </authorList>
    </citation>
    <scope>NUCLEOTIDE SEQUENCE</scope>
</reference>
<accession>A0A645J127</accession>
<gene>
    <name evidence="1" type="ORF">SDC9_205082</name>
</gene>